<dbReference type="EMBL" id="CABFNO020001451">
    <property type="protein sequence ID" value="CAG9988589.1"/>
    <property type="molecule type" value="Genomic_DNA"/>
</dbReference>
<dbReference type="Proteomes" id="UP000754883">
    <property type="component" value="Unassembled WGS sequence"/>
</dbReference>
<accession>A0A9N9UK03</accession>
<dbReference type="AlphaFoldDB" id="A0A9N9UK03"/>
<feature type="region of interest" description="Disordered" evidence="1">
    <location>
        <begin position="1"/>
        <end position="23"/>
    </location>
</feature>
<evidence type="ECO:0000313" key="3">
    <source>
        <dbReference type="Proteomes" id="UP000754883"/>
    </source>
</evidence>
<evidence type="ECO:0000313" key="2">
    <source>
        <dbReference type="EMBL" id="CAG9988589.1"/>
    </source>
</evidence>
<sequence length="72" mass="7839">MFAQDPDGTGGTPGGRAACPRSVGWKRTFEASTSRGAAPRWWINAPTIMCEAPKEKWQSEGMYVEEARSSSC</sequence>
<protein>
    <submittedName>
        <fullName evidence="2">Uncharacterized protein</fullName>
    </submittedName>
</protein>
<name>A0A9N9UK03_9HYPO</name>
<reference evidence="2" key="1">
    <citation type="submission" date="2021-10" db="EMBL/GenBank/DDBJ databases">
        <authorList>
            <person name="Piombo E."/>
        </authorList>
    </citation>
    <scope>NUCLEOTIDE SEQUENCE</scope>
</reference>
<keyword evidence="3" id="KW-1185">Reference proteome</keyword>
<organism evidence="2 3">
    <name type="scientific">Clonostachys byssicola</name>
    <dbReference type="NCBI Taxonomy" id="160290"/>
    <lineage>
        <taxon>Eukaryota</taxon>
        <taxon>Fungi</taxon>
        <taxon>Dikarya</taxon>
        <taxon>Ascomycota</taxon>
        <taxon>Pezizomycotina</taxon>
        <taxon>Sordariomycetes</taxon>
        <taxon>Hypocreomycetidae</taxon>
        <taxon>Hypocreales</taxon>
        <taxon>Bionectriaceae</taxon>
        <taxon>Clonostachys</taxon>
    </lineage>
</organism>
<evidence type="ECO:0000256" key="1">
    <source>
        <dbReference type="SAM" id="MobiDB-lite"/>
    </source>
</evidence>
<gene>
    <name evidence="2" type="ORF">CBYS24578_00010140</name>
</gene>
<comment type="caution">
    <text evidence="2">The sequence shown here is derived from an EMBL/GenBank/DDBJ whole genome shotgun (WGS) entry which is preliminary data.</text>
</comment>
<proteinExistence type="predicted"/>